<gene>
    <name evidence="1" type="ORF">DIT97_09140</name>
</gene>
<dbReference type="InterPro" id="IPR014718">
    <property type="entry name" value="GH-type_carb-bd"/>
</dbReference>
<comment type="caution">
    <text evidence="1">The sequence shown here is derived from an EMBL/GenBank/DDBJ whole genome shotgun (WGS) entry which is preliminary data.</text>
</comment>
<dbReference type="Gene3D" id="2.70.98.10">
    <property type="match status" value="1"/>
</dbReference>
<dbReference type="Pfam" id="PF14486">
    <property type="entry name" value="DUF4432"/>
    <property type="match status" value="1"/>
</dbReference>
<evidence type="ECO:0000313" key="2">
    <source>
        <dbReference type="Proteomes" id="UP000263642"/>
    </source>
</evidence>
<organism evidence="1 2">
    <name type="scientific">Gimesia maris</name>
    <dbReference type="NCBI Taxonomy" id="122"/>
    <lineage>
        <taxon>Bacteria</taxon>
        <taxon>Pseudomonadati</taxon>
        <taxon>Planctomycetota</taxon>
        <taxon>Planctomycetia</taxon>
        <taxon>Planctomycetales</taxon>
        <taxon>Planctomycetaceae</taxon>
        <taxon>Gimesia</taxon>
    </lineage>
</organism>
<dbReference type="GO" id="GO:0030246">
    <property type="term" value="F:carbohydrate binding"/>
    <property type="evidence" value="ECO:0007669"/>
    <property type="project" value="InterPro"/>
</dbReference>
<evidence type="ECO:0000313" key="1">
    <source>
        <dbReference type="EMBL" id="HCO23202.1"/>
    </source>
</evidence>
<dbReference type="Proteomes" id="UP000263642">
    <property type="component" value="Unassembled WGS sequence"/>
</dbReference>
<proteinExistence type="predicted"/>
<sequence>MKSTTVLFTDVSSQTWIEETLFNAETHSDFSRDPGWFIQKQQLHGGTSEGVDLITVNNGALSLSIVPTRGMGVWKGDFQGTPLGWESPVKSPVNPAYVNLSERGGLGWLSGFNELICRCGLISNGPPGRDPSGNPLESDLTLHGRIANTPAHFVSVTLDPEDGGWIRIKGRVGEGMLFGSQLLL</sequence>
<feature type="non-terminal residue" evidence="1">
    <location>
        <position position="184"/>
    </location>
</feature>
<protein>
    <submittedName>
        <fullName evidence="1">DUF4432 domain-containing protein</fullName>
    </submittedName>
</protein>
<dbReference type="AlphaFoldDB" id="A0A3D3R547"/>
<reference evidence="1 2" key="1">
    <citation type="journal article" date="2018" name="Nat. Biotechnol.">
        <title>A standardized bacterial taxonomy based on genome phylogeny substantially revises the tree of life.</title>
        <authorList>
            <person name="Parks D.H."/>
            <person name="Chuvochina M."/>
            <person name="Waite D.W."/>
            <person name="Rinke C."/>
            <person name="Skarshewski A."/>
            <person name="Chaumeil P.A."/>
            <person name="Hugenholtz P."/>
        </authorList>
    </citation>
    <scope>NUCLEOTIDE SEQUENCE [LARGE SCALE GENOMIC DNA]</scope>
    <source>
        <strain evidence="1">UBA9375</strain>
    </source>
</reference>
<name>A0A3D3R547_9PLAN</name>
<dbReference type="EMBL" id="DQAY01000055">
    <property type="protein sequence ID" value="HCO23202.1"/>
    <property type="molecule type" value="Genomic_DNA"/>
</dbReference>
<accession>A0A3D3R547</accession>
<dbReference type="InterPro" id="IPR027839">
    <property type="entry name" value="DUF4432"/>
</dbReference>